<evidence type="ECO:0008006" key="4">
    <source>
        <dbReference type="Google" id="ProtNLM"/>
    </source>
</evidence>
<feature type="signal peptide" evidence="1">
    <location>
        <begin position="1"/>
        <end position="23"/>
    </location>
</feature>
<evidence type="ECO:0000313" key="2">
    <source>
        <dbReference type="EMBL" id="SFZ85232.1"/>
    </source>
</evidence>
<organism evidence="2 3">
    <name type="scientific">Devosia enhydra</name>
    <dbReference type="NCBI Taxonomy" id="665118"/>
    <lineage>
        <taxon>Bacteria</taxon>
        <taxon>Pseudomonadati</taxon>
        <taxon>Pseudomonadota</taxon>
        <taxon>Alphaproteobacteria</taxon>
        <taxon>Hyphomicrobiales</taxon>
        <taxon>Devosiaceae</taxon>
        <taxon>Devosia</taxon>
    </lineage>
</organism>
<feature type="chain" id="PRO_5012995752" description="Cysteine rich repeat-containing protein" evidence="1">
    <location>
        <begin position="24"/>
        <end position="78"/>
    </location>
</feature>
<dbReference type="Proteomes" id="UP000183447">
    <property type="component" value="Unassembled WGS sequence"/>
</dbReference>
<dbReference type="RefSeq" id="WP_072343310.1">
    <property type="nucleotide sequence ID" value="NZ_FPKU01000002.1"/>
</dbReference>
<name>A0A1K2HZE5_9HYPH</name>
<accession>A0A1K2HZE5</accession>
<dbReference type="OrthoDB" id="7678501at2"/>
<sequence>MTTTIRIAAFALFTLVSYGSAQAAAGDLAKCYDRVISSCNKTNHAQSCAENGMNQCDEVHPTPYVFQPQLNLRAGLGR</sequence>
<keyword evidence="1" id="KW-0732">Signal</keyword>
<reference evidence="2 3" key="1">
    <citation type="submission" date="2016-11" db="EMBL/GenBank/DDBJ databases">
        <authorList>
            <person name="Jaros S."/>
            <person name="Januszkiewicz K."/>
            <person name="Wedrychowicz H."/>
        </authorList>
    </citation>
    <scope>NUCLEOTIDE SEQUENCE [LARGE SCALE GENOMIC DNA]</scope>
    <source>
        <strain evidence="2 3">ATCC 23634</strain>
    </source>
</reference>
<protein>
    <recommendedName>
        <fullName evidence="4">Cysteine rich repeat-containing protein</fullName>
    </recommendedName>
</protein>
<dbReference type="AlphaFoldDB" id="A0A1K2HZE5"/>
<evidence type="ECO:0000256" key="1">
    <source>
        <dbReference type="SAM" id="SignalP"/>
    </source>
</evidence>
<gene>
    <name evidence="2" type="ORF">SAMN02983003_2459</name>
</gene>
<keyword evidence="3" id="KW-1185">Reference proteome</keyword>
<proteinExistence type="predicted"/>
<dbReference type="EMBL" id="FPKU01000002">
    <property type="protein sequence ID" value="SFZ85232.1"/>
    <property type="molecule type" value="Genomic_DNA"/>
</dbReference>
<evidence type="ECO:0000313" key="3">
    <source>
        <dbReference type="Proteomes" id="UP000183447"/>
    </source>
</evidence>